<evidence type="ECO:0000256" key="6">
    <source>
        <dbReference type="ARBA" id="ARBA00023033"/>
    </source>
</evidence>
<dbReference type="GeneID" id="17270108"/>
<keyword evidence="2" id="KW-0349">Heme</keyword>
<dbReference type="Gene3D" id="1.10.630.10">
    <property type="entry name" value="Cytochrome P450"/>
    <property type="match status" value="1"/>
</dbReference>
<name>A0A0D3JM26_EMIH1</name>
<dbReference type="InterPro" id="IPR001128">
    <property type="entry name" value="Cyt_P450"/>
</dbReference>
<keyword evidence="8" id="KW-1185">Reference proteome</keyword>
<keyword evidence="4" id="KW-0560">Oxidoreductase</keyword>
<evidence type="ECO:0000256" key="1">
    <source>
        <dbReference type="ARBA" id="ARBA00010617"/>
    </source>
</evidence>
<dbReference type="RefSeq" id="XP_005776990.1">
    <property type="nucleotide sequence ID" value="XM_005776933.1"/>
</dbReference>
<dbReference type="GO" id="GO:0005506">
    <property type="term" value="F:iron ion binding"/>
    <property type="evidence" value="ECO:0007669"/>
    <property type="project" value="InterPro"/>
</dbReference>
<evidence type="ECO:0000256" key="4">
    <source>
        <dbReference type="ARBA" id="ARBA00023002"/>
    </source>
</evidence>
<dbReference type="GO" id="GO:0020037">
    <property type="term" value="F:heme binding"/>
    <property type="evidence" value="ECO:0007669"/>
    <property type="project" value="InterPro"/>
</dbReference>
<evidence type="ECO:0000313" key="8">
    <source>
        <dbReference type="Proteomes" id="UP000013827"/>
    </source>
</evidence>
<dbReference type="GO" id="GO:0016705">
    <property type="term" value="F:oxidoreductase activity, acting on paired donors, with incorporation or reduction of molecular oxygen"/>
    <property type="evidence" value="ECO:0007669"/>
    <property type="project" value="InterPro"/>
</dbReference>
<dbReference type="InterPro" id="IPR036396">
    <property type="entry name" value="Cyt_P450_sf"/>
</dbReference>
<evidence type="ECO:0000256" key="3">
    <source>
        <dbReference type="ARBA" id="ARBA00022723"/>
    </source>
</evidence>
<dbReference type="SUPFAM" id="SSF48264">
    <property type="entry name" value="Cytochrome P450"/>
    <property type="match status" value="1"/>
</dbReference>
<comment type="similarity">
    <text evidence="1">Belongs to the cytochrome P450 family.</text>
</comment>
<dbReference type="AlphaFoldDB" id="A0A0D3JM26"/>
<dbReference type="STRING" id="2903.R1ENN7"/>
<dbReference type="PANTHER" id="PTHR24286:SF384">
    <property type="entry name" value="P450, PUTATIVE (EUROFUNG)-RELATED"/>
    <property type="match status" value="1"/>
</dbReference>
<dbReference type="EnsemblProtists" id="EOD16685">
    <property type="protein sequence ID" value="EOD16685"/>
    <property type="gene ID" value="EMIHUDRAFT_445342"/>
</dbReference>
<accession>A0A0D3JM26</accession>
<evidence type="ECO:0000313" key="7">
    <source>
        <dbReference type="EnsemblProtists" id="EOD24561"/>
    </source>
</evidence>
<dbReference type="Proteomes" id="UP000013827">
    <property type="component" value="Unassembled WGS sequence"/>
</dbReference>
<keyword evidence="6" id="KW-0503">Monooxygenase</keyword>
<dbReference type="KEGG" id="ehx:EMIHUDRAFT_435369"/>
<evidence type="ECO:0000256" key="5">
    <source>
        <dbReference type="ARBA" id="ARBA00023004"/>
    </source>
</evidence>
<dbReference type="GO" id="GO:0004497">
    <property type="term" value="F:monooxygenase activity"/>
    <property type="evidence" value="ECO:0007669"/>
    <property type="project" value="UniProtKB-KW"/>
</dbReference>
<dbReference type="GeneID" id="17262842"/>
<protein>
    <recommendedName>
        <fullName evidence="9">Cytochrome P450</fullName>
    </recommendedName>
</protein>
<sequence length="182" mass="19928">MAKEAGLDGSGDSSGLMIESVVDPLLLAALAGTKLAVMFCLYSIEGWRWSEEHQVPAKEEMQLLYRKDPEAWILEVLRLCAPVAGTHKVLPESTRLPFLRGSRDFPAGTIVTASIPDAHVDPSAFEDPMAFRPGRCPKDRYLIWNGPFGGAAPRHCPGESIALKLCEVFTTAYLDRQVDSQA</sequence>
<dbReference type="EnsemblProtists" id="EOD24561">
    <property type="protein sequence ID" value="EOD24561"/>
    <property type="gene ID" value="EMIHUDRAFT_435369"/>
</dbReference>
<dbReference type="HOGENOM" id="CLU_1484620_0_0_1"/>
<evidence type="ECO:0008006" key="9">
    <source>
        <dbReference type="Google" id="ProtNLM"/>
    </source>
</evidence>
<dbReference type="KEGG" id="ehx:EMIHUDRAFT_445342"/>
<reference evidence="8" key="1">
    <citation type="journal article" date="2013" name="Nature">
        <title>Pan genome of the phytoplankton Emiliania underpins its global distribution.</title>
        <authorList>
            <person name="Read B.A."/>
            <person name="Kegel J."/>
            <person name="Klute M.J."/>
            <person name="Kuo A."/>
            <person name="Lefebvre S.C."/>
            <person name="Maumus F."/>
            <person name="Mayer C."/>
            <person name="Miller J."/>
            <person name="Monier A."/>
            <person name="Salamov A."/>
            <person name="Young J."/>
            <person name="Aguilar M."/>
            <person name="Claverie J.M."/>
            <person name="Frickenhaus S."/>
            <person name="Gonzalez K."/>
            <person name="Herman E.K."/>
            <person name="Lin Y.C."/>
            <person name="Napier J."/>
            <person name="Ogata H."/>
            <person name="Sarno A.F."/>
            <person name="Shmutz J."/>
            <person name="Schroeder D."/>
            <person name="de Vargas C."/>
            <person name="Verret F."/>
            <person name="von Dassow P."/>
            <person name="Valentin K."/>
            <person name="Van de Peer Y."/>
            <person name="Wheeler G."/>
            <person name="Dacks J.B."/>
            <person name="Delwiche C.F."/>
            <person name="Dyhrman S.T."/>
            <person name="Glockner G."/>
            <person name="John U."/>
            <person name="Richards T."/>
            <person name="Worden A.Z."/>
            <person name="Zhang X."/>
            <person name="Grigoriev I.V."/>
            <person name="Allen A.E."/>
            <person name="Bidle K."/>
            <person name="Borodovsky M."/>
            <person name="Bowler C."/>
            <person name="Brownlee C."/>
            <person name="Cock J.M."/>
            <person name="Elias M."/>
            <person name="Gladyshev V.N."/>
            <person name="Groth M."/>
            <person name="Guda C."/>
            <person name="Hadaegh A."/>
            <person name="Iglesias-Rodriguez M.D."/>
            <person name="Jenkins J."/>
            <person name="Jones B.M."/>
            <person name="Lawson T."/>
            <person name="Leese F."/>
            <person name="Lindquist E."/>
            <person name="Lobanov A."/>
            <person name="Lomsadze A."/>
            <person name="Malik S.B."/>
            <person name="Marsh M.E."/>
            <person name="Mackinder L."/>
            <person name="Mock T."/>
            <person name="Mueller-Roeber B."/>
            <person name="Pagarete A."/>
            <person name="Parker M."/>
            <person name="Probert I."/>
            <person name="Quesneville H."/>
            <person name="Raines C."/>
            <person name="Rensing S.A."/>
            <person name="Riano-Pachon D.M."/>
            <person name="Richier S."/>
            <person name="Rokitta S."/>
            <person name="Shiraiwa Y."/>
            <person name="Soanes D.M."/>
            <person name="van der Giezen M."/>
            <person name="Wahlund T.M."/>
            <person name="Williams B."/>
            <person name="Wilson W."/>
            <person name="Wolfe G."/>
            <person name="Wurch L.L."/>
        </authorList>
    </citation>
    <scope>NUCLEOTIDE SEQUENCE</scope>
</reference>
<dbReference type="GO" id="GO:0016125">
    <property type="term" value="P:sterol metabolic process"/>
    <property type="evidence" value="ECO:0007669"/>
    <property type="project" value="TreeGrafter"/>
</dbReference>
<dbReference type="RefSeq" id="XP_005769114.1">
    <property type="nucleotide sequence ID" value="XM_005769057.1"/>
</dbReference>
<reference evidence="7" key="2">
    <citation type="submission" date="2024-10" db="UniProtKB">
        <authorList>
            <consortium name="EnsemblProtists"/>
        </authorList>
    </citation>
    <scope>IDENTIFICATION</scope>
</reference>
<evidence type="ECO:0000256" key="2">
    <source>
        <dbReference type="ARBA" id="ARBA00022617"/>
    </source>
</evidence>
<proteinExistence type="inferred from homology"/>
<dbReference type="PaxDb" id="2903-EOD16685"/>
<keyword evidence="3" id="KW-0479">Metal-binding</keyword>
<organism evidence="7 8">
    <name type="scientific">Emiliania huxleyi (strain CCMP1516)</name>
    <dbReference type="NCBI Taxonomy" id="280463"/>
    <lineage>
        <taxon>Eukaryota</taxon>
        <taxon>Haptista</taxon>
        <taxon>Haptophyta</taxon>
        <taxon>Prymnesiophyceae</taxon>
        <taxon>Isochrysidales</taxon>
        <taxon>Noelaerhabdaceae</taxon>
        <taxon>Emiliania</taxon>
    </lineage>
</organism>
<keyword evidence="5" id="KW-0408">Iron</keyword>
<dbReference type="Pfam" id="PF00067">
    <property type="entry name" value="p450"/>
    <property type="match status" value="1"/>
</dbReference>
<dbReference type="PANTHER" id="PTHR24286">
    <property type="entry name" value="CYTOCHROME P450 26"/>
    <property type="match status" value="1"/>
</dbReference>